<dbReference type="Proteomes" id="UP001501729">
    <property type="component" value="Unassembled WGS sequence"/>
</dbReference>
<comment type="caution">
    <text evidence="3">The sequence shown here is derived from an EMBL/GenBank/DDBJ whole genome shotgun (WGS) entry which is preliminary data.</text>
</comment>
<organism evidence="3 4">
    <name type="scientific">Haladaptatus pallidirubidus</name>
    <dbReference type="NCBI Taxonomy" id="1008152"/>
    <lineage>
        <taxon>Archaea</taxon>
        <taxon>Methanobacteriati</taxon>
        <taxon>Methanobacteriota</taxon>
        <taxon>Stenosarchaea group</taxon>
        <taxon>Halobacteria</taxon>
        <taxon>Halobacteriales</taxon>
        <taxon>Haladaptataceae</taxon>
        <taxon>Haladaptatus</taxon>
    </lineage>
</organism>
<dbReference type="SUPFAM" id="SSF49373">
    <property type="entry name" value="Invasin/intimin cell-adhesion fragments"/>
    <property type="match status" value="1"/>
</dbReference>
<feature type="region of interest" description="Disordered" evidence="1">
    <location>
        <begin position="67"/>
        <end position="106"/>
    </location>
</feature>
<proteinExistence type="predicted"/>
<protein>
    <recommendedName>
        <fullName evidence="2">DUF7382 domain-containing protein</fullName>
    </recommendedName>
</protein>
<gene>
    <name evidence="3" type="ORF">GCM10025751_40140</name>
</gene>
<evidence type="ECO:0000256" key="1">
    <source>
        <dbReference type="SAM" id="MobiDB-lite"/>
    </source>
</evidence>
<accession>A0AAV3UM41</accession>
<name>A0AAV3UM41_9EURY</name>
<evidence type="ECO:0000313" key="4">
    <source>
        <dbReference type="Proteomes" id="UP001501729"/>
    </source>
</evidence>
<feature type="domain" description="DUF7382" evidence="2">
    <location>
        <begin position="10"/>
        <end position="73"/>
    </location>
</feature>
<evidence type="ECO:0000313" key="3">
    <source>
        <dbReference type="EMBL" id="GAA5057818.1"/>
    </source>
</evidence>
<dbReference type="RefSeq" id="WP_227773875.1">
    <property type="nucleotide sequence ID" value="NZ_BAABKX010000015.1"/>
</dbReference>
<reference evidence="3 4" key="1">
    <citation type="journal article" date="2019" name="Int. J. Syst. Evol. Microbiol.">
        <title>The Global Catalogue of Microorganisms (GCM) 10K type strain sequencing project: providing services to taxonomists for standard genome sequencing and annotation.</title>
        <authorList>
            <consortium name="The Broad Institute Genomics Platform"/>
            <consortium name="The Broad Institute Genome Sequencing Center for Infectious Disease"/>
            <person name="Wu L."/>
            <person name="Ma J."/>
        </authorList>
    </citation>
    <scope>NUCLEOTIDE SEQUENCE [LARGE SCALE GENOMIC DNA]</scope>
    <source>
        <strain evidence="3 4">JCM 17504</strain>
    </source>
</reference>
<dbReference type="GeneID" id="68614112"/>
<dbReference type="AlphaFoldDB" id="A0AAV3UM41"/>
<sequence length="114" mass="11759">MNMLSGLNGLAVSELDAKPDPEVIGAEQQTVEIGVIDADGNPVADATVVVKSDSARLGSIETATTGSDGQARLSINPGLGPNQDDGTLEIDIKPPSGSEFADKRENTRILVVSE</sequence>
<dbReference type="InterPro" id="IPR013783">
    <property type="entry name" value="Ig-like_fold"/>
</dbReference>
<dbReference type="InterPro" id="IPR008964">
    <property type="entry name" value="Invasin/intimin_cell_adhesion"/>
</dbReference>
<dbReference type="Pfam" id="PF24107">
    <property type="entry name" value="DUF7382"/>
    <property type="match status" value="1"/>
</dbReference>
<keyword evidence="4" id="KW-1185">Reference proteome</keyword>
<evidence type="ECO:0000259" key="2">
    <source>
        <dbReference type="Pfam" id="PF24107"/>
    </source>
</evidence>
<dbReference type="InterPro" id="IPR055806">
    <property type="entry name" value="DUF7382"/>
</dbReference>
<dbReference type="EMBL" id="BAABKX010000015">
    <property type="protein sequence ID" value="GAA5057818.1"/>
    <property type="molecule type" value="Genomic_DNA"/>
</dbReference>
<dbReference type="Gene3D" id="2.60.40.10">
    <property type="entry name" value="Immunoglobulins"/>
    <property type="match status" value="1"/>
</dbReference>